<dbReference type="SUPFAM" id="SSF111369">
    <property type="entry name" value="HlyD-like secretion proteins"/>
    <property type="match status" value="1"/>
</dbReference>
<dbReference type="InterPro" id="IPR006143">
    <property type="entry name" value="RND_pump_MFP"/>
</dbReference>
<evidence type="ECO:0000313" key="5">
    <source>
        <dbReference type="EMBL" id="OIQ93400.1"/>
    </source>
</evidence>
<dbReference type="Pfam" id="PF25917">
    <property type="entry name" value="BSH_RND"/>
    <property type="match status" value="1"/>
</dbReference>
<feature type="domain" description="Multidrug resistance protein MdtA-like alpha-helical hairpin" evidence="2">
    <location>
        <begin position="113"/>
        <end position="182"/>
    </location>
</feature>
<dbReference type="AlphaFoldDB" id="A0A1J5RBE0"/>
<feature type="domain" description="YknX-like C-terminal permuted SH3-like" evidence="4">
    <location>
        <begin position="295"/>
        <end position="361"/>
    </location>
</feature>
<gene>
    <name evidence="5" type="primary">mdtE_5</name>
    <name evidence="5" type="ORF">GALL_246400</name>
</gene>
<proteinExistence type="predicted"/>
<evidence type="ECO:0000259" key="2">
    <source>
        <dbReference type="Pfam" id="PF25876"/>
    </source>
</evidence>
<evidence type="ECO:0000259" key="4">
    <source>
        <dbReference type="Pfam" id="PF25989"/>
    </source>
</evidence>
<dbReference type="InterPro" id="IPR058637">
    <property type="entry name" value="YknX-like_C"/>
</dbReference>
<dbReference type="PROSITE" id="PS51257">
    <property type="entry name" value="PROKAR_LIPOPROTEIN"/>
    <property type="match status" value="1"/>
</dbReference>
<dbReference type="GO" id="GO:1990281">
    <property type="term" value="C:efflux pump complex"/>
    <property type="evidence" value="ECO:0007669"/>
    <property type="project" value="TreeGrafter"/>
</dbReference>
<name>A0A1J5RBE0_9ZZZZ</name>
<accession>A0A1J5RBE0</accession>
<sequence>MNDVQTRFLPSLKRAPVALVLAAALLSACGHQDETATSGAVAPRNVAAQTTKLATQEQQGQTLLTGTVVSSNQVQVASRLMGYIRALKVHEGQTVKAGELLFEVDPTDIQGQVAQARSGLAQAQANLANAKADYARFGNLYREQAIPRQQWDQVQLRYKVAQEQVAAAQAGYDTAGAQMRYASVTSPIAGVVVQKMANPGDLAAPGRPVLVIEGQGRLQVQTQVPGDVFDRIKIGDKVQVYAGDRAIPGTIAQAVPAADPMSHTHTVKIDLPADAGVDSGSFVRVGFAVGSAPQLRVPQSAVVDRAGMTGVFVVDKDGIAHFRLVRLGAVVGGEVEIQAGLSAGDTIVTSNLPDVENGVKIGGGNRG</sequence>
<feature type="domain" description="Multidrug resistance protein MdtA-like barrel-sandwich hybrid" evidence="3">
    <location>
        <begin position="72"/>
        <end position="207"/>
    </location>
</feature>
<dbReference type="NCBIfam" id="TIGR01730">
    <property type="entry name" value="RND_mfp"/>
    <property type="match status" value="1"/>
</dbReference>
<feature type="coiled-coil region" evidence="1">
    <location>
        <begin position="113"/>
        <end position="140"/>
    </location>
</feature>
<evidence type="ECO:0000259" key="3">
    <source>
        <dbReference type="Pfam" id="PF25917"/>
    </source>
</evidence>
<dbReference type="GO" id="GO:0015562">
    <property type="term" value="F:efflux transmembrane transporter activity"/>
    <property type="evidence" value="ECO:0007669"/>
    <property type="project" value="TreeGrafter"/>
</dbReference>
<dbReference type="PANTHER" id="PTHR30469">
    <property type="entry name" value="MULTIDRUG RESISTANCE PROTEIN MDTA"/>
    <property type="match status" value="1"/>
</dbReference>
<comment type="caution">
    <text evidence="5">The sequence shown here is derived from an EMBL/GenBank/DDBJ whole genome shotgun (WGS) entry which is preliminary data.</text>
</comment>
<dbReference type="Gene3D" id="2.40.420.20">
    <property type="match status" value="1"/>
</dbReference>
<dbReference type="Pfam" id="PF25876">
    <property type="entry name" value="HH_MFP_RND"/>
    <property type="match status" value="1"/>
</dbReference>
<dbReference type="Gene3D" id="2.40.30.170">
    <property type="match status" value="1"/>
</dbReference>
<dbReference type="Pfam" id="PF25989">
    <property type="entry name" value="YknX_C"/>
    <property type="match status" value="1"/>
</dbReference>
<dbReference type="EMBL" id="MLJW01000208">
    <property type="protein sequence ID" value="OIQ93400.1"/>
    <property type="molecule type" value="Genomic_DNA"/>
</dbReference>
<dbReference type="Gene3D" id="2.40.50.100">
    <property type="match status" value="1"/>
</dbReference>
<dbReference type="PANTHER" id="PTHR30469:SF38">
    <property type="entry name" value="HLYD FAMILY SECRETION PROTEIN"/>
    <property type="match status" value="1"/>
</dbReference>
<dbReference type="InterPro" id="IPR058625">
    <property type="entry name" value="MdtA-like_BSH"/>
</dbReference>
<evidence type="ECO:0000256" key="1">
    <source>
        <dbReference type="SAM" id="Coils"/>
    </source>
</evidence>
<keyword evidence="1" id="KW-0175">Coiled coil</keyword>
<dbReference type="InterPro" id="IPR058624">
    <property type="entry name" value="MdtA-like_HH"/>
</dbReference>
<protein>
    <submittedName>
        <fullName evidence="5">Multidrug resistance protein MdtE</fullName>
    </submittedName>
</protein>
<reference evidence="5" key="1">
    <citation type="submission" date="2016-10" db="EMBL/GenBank/DDBJ databases">
        <title>Sequence of Gallionella enrichment culture.</title>
        <authorList>
            <person name="Poehlein A."/>
            <person name="Muehling M."/>
            <person name="Daniel R."/>
        </authorList>
    </citation>
    <scope>NUCLEOTIDE SEQUENCE</scope>
</reference>
<organism evidence="5">
    <name type="scientific">mine drainage metagenome</name>
    <dbReference type="NCBI Taxonomy" id="410659"/>
    <lineage>
        <taxon>unclassified sequences</taxon>
        <taxon>metagenomes</taxon>
        <taxon>ecological metagenomes</taxon>
    </lineage>
</organism>
<dbReference type="Gene3D" id="1.10.287.470">
    <property type="entry name" value="Helix hairpin bin"/>
    <property type="match status" value="1"/>
</dbReference>